<gene>
    <name evidence="1" type="ORF">AWM68_12695</name>
</gene>
<protein>
    <submittedName>
        <fullName evidence="1">Uncharacterized protein</fullName>
    </submittedName>
</protein>
<dbReference type="RefSeq" id="WP_066244855.1">
    <property type="nucleotide sequence ID" value="NZ_LRFC01000038.1"/>
</dbReference>
<comment type="caution">
    <text evidence="1">The sequence shown here is derived from an EMBL/GenBank/DDBJ whole genome shotgun (WGS) entry which is preliminary data.</text>
</comment>
<keyword evidence="2" id="KW-1185">Reference proteome</keyword>
<name>A0A163PQM5_9BACL</name>
<sequence>MITLCSQNELKSAQSALNKLEQSYPELFEKLIHVINLTRTMQLKYQYMGCLIMNEDPENAKPQFVTGSVIRLYKKEMQRLTSDKDIEEVRKVFTEYKHTGYSRLSQLALGKTPESLTGSSAIIQ</sequence>
<accession>A0A163PQM5</accession>
<dbReference type="AlphaFoldDB" id="A0A163PQM5"/>
<evidence type="ECO:0000313" key="1">
    <source>
        <dbReference type="EMBL" id="KZE63963.1"/>
    </source>
</evidence>
<dbReference type="Proteomes" id="UP000076567">
    <property type="component" value="Unassembled WGS sequence"/>
</dbReference>
<dbReference type="EMBL" id="LRFC01000038">
    <property type="protein sequence ID" value="KZE63963.1"/>
    <property type="molecule type" value="Genomic_DNA"/>
</dbReference>
<reference evidence="2" key="1">
    <citation type="submission" date="2016-01" db="EMBL/GenBank/DDBJ databases">
        <title>Draft genome of Chromobacterium sp. F49.</title>
        <authorList>
            <person name="Hong K.W."/>
        </authorList>
    </citation>
    <scope>NUCLEOTIDE SEQUENCE [LARGE SCALE GENOMIC DNA]</scope>
    <source>
        <strain evidence="2">P7IIIA</strain>
    </source>
</reference>
<proteinExistence type="predicted"/>
<dbReference type="OrthoDB" id="2389720at2"/>
<evidence type="ECO:0000313" key="2">
    <source>
        <dbReference type="Proteomes" id="UP000076567"/>
    </source>
</evidence>
<organism evidence="1 2">
    <name type="scientific">Fictibacillus phosphorivorans</name>
    <dbReference type="NCBI Taxonomy" id="1221500"/>
    <lineage>
        <taxon>Bacteria</taxon>
        <taxon>Bacillati</taxon>
        <taxon>Bacillota</taxon>
        <taxon>Bacilli</taxon>
        <taxon>Bacillales</taxon>
        <taxon>Fictibacillaceae</taxon>
        <taxon>Fictibacillus</taxon>
    </lineage>
</organism>